<evidence type="ECO:0000313" key="2">
    <source>
        <dbReference type="Proteomes" id="UP000659344"/>
    </source>
</evidence>
<accession>A0ABQ1YES7</accession>
<sequence length="53" mass="6346">MRSEDQIKRKINELRMTCQRMEAADNQEAADQVLIRIEMLEWVLNAPTEKYHV</sequence>
<name>A0ABQ1YES7_9BACL</name>
<keyword evidence="2" id="KW-1185">Reference proteome</keyword>
<evidence type="ECO:0000313" key="1">
    <source>
        <dbReference type="EMBL" id="GGH23537.1"/>
    </source>
</evidence>
<dbReference type="EMBL" id="BMFT01000001">
    <property type="protein sequence ID" value="GGH23537.1"/>
    <property type="molecule type" value="Genomic_DNA"/>
</dbReference>
<gene>
    <name evidence="1" type="ORF">GCM10008013_22720</name>
</gene>
<protein>
    <recommendedName>
        <fullName evidence="3">Spo0E like sporulation regulatory protein</fullName>
    </recommendedName>
</protein>
<organism evidence="1 2">
    <name type="scientific">Paenibacillus segetis</name>
    <dbReference type="NCBI Taxonomy" id="1325360"/>
    <lineage>
        <taxon>Bacteria</taxon>
        <taxon>Bacillati</taxon>
        <taxon>Bacillota</taxon>
        <taxon>Bacilli</taxon>
        <taxon>Bacillales</taxon>
        <taxon>Paenibacillaceae</taxon>
        <taxon>Paenibacillus</taxon>
    </lineage>
</organism>
<dbReference type="Proteomes" id="UP000659344">
    <property type="component" value="Unassembled WGS sequence"/>
</dbReference>
<evidence type="ECO:0008006" key="3">
    <source>
        <dbReference type="Google" id="ProtNLM"/>
    </source>
</evidence>
<proteinExistence type="predicted"/>
<comment type="caution">
    <text evidence="1">The sequence shown here is derived from an EMBL/GenBank/DDBJ whole genome shotgun (WGS) entry which is preliminary data.</text>
</comment>
<reference evidence="2" key="1">
    <citation type="journal article" date="2019" name="Int. J. Syst. Evol. Microbiol.">
        <title>The Global Catalogue of Microorganisms (GCM) 10K type strain sequencing project: providing services to taxonomists for standard genome sequencing and annotation.</title>
        <authorList>
            <consortium name="The Broad Institute Genomics Platform"/>
            <consortium name="The Broad Institute Genome Sequencing Center for Infectious Disease"/>
            <person name="Wu L."/>
            <person name="Ma J."/>
        </authorList>
    </citation>
    <scope>NUCLEOTIDE SEQUENCE [LARGE SCALE GENOMIC DNA]</scope>
    <source>
        <strain evidence="2">CGMCC 1.12769</strain>
    </source>
</reference>